<keyword evidence="3 7" id="KW-0256">Endoplasmic reticulum</keyword>
<evidence type="ECO:0000256" key="7">
    <source>
        <dbReference type="RuleBase" id="RU366065"/>
    </source>
</evidence>
<comment type="caution">
    <text evidence="8">The sequence shown here is derived from an EMBL/GenBank/DDBJ whole genome shotgun (WGS) entry which is preliminary data.</text>
</comment>
<comment type="subcellular location">
    <subcellularLocation>
        <location evidence="7">Endoplasmic reticulum</location>
    </subcellularLocation>
    <subcellularLocation>
        <location evidence="7">Golgi apparatus</location>
        <location evidence="7">cis-Golgi network</location>
    </subcellularLocation>
    <subcellularLocation>
        <location evidence="1">Golgi apparatus</location>
    </subcellularLocation>
</comment>
<gene>
    <name evidence="8" type="ORF">GpartN1_g330.t1</name>
</gene>
<evidence type="ECO:0000256" key="3">
    <source>
        <dbReference type="ARBA" id="ARBA00022824"/>
    </source>
</evidence>
<dbReference type="Pfam" id="PF04099">
    <property type="entry name" value="Sybindin"/>
    <property type="match status" value="1"/>
</dbReference>
<accession>A0A9C7PQV0</accession>
<evidence type="ECO:0000256" key="1">
    <source>
        <dbReference type="ARBA" id="ARBA00004555"/>
    </source>
</evidence>
<evidence type="ECO:0000256" key="6">
    <source>
        <dbReference type="ARBA" id="ARBA00038179"/>
    </source>
</evidence>
<keyword evidence="4 7" id="KW-0931">ER-Golgi transport</keyword>
<dbReference type="CDD" id="cd14856">
    <property type="entry name" value="TRAPPC4_synbindin"/>
    <property type="match status" value="1"/>
</dbReference>
<evidence type="ECO:0000256" key="5">
    <source>
        <dbReference type="ARBA" id="ARBA00023034"/>
    </source>
</evidence>
<keyword evidence="2 7" id="KW-0813">Transport</keyword>
<dbReference type="GO" id="GO:0005794">
    <property type="term" value="C:Golgi apparatus"/>
    <property type="evidence" value="ECO:0007669"/>
    <property type="project" value="UniProtKB-SubCell"/>
</dbReference>
<dbReference type="GO" id="GO:0030008">
    <property type="term" value="C:TRAPP complex"/>
    <property type="evidence" value="ECO:0007669"/>
    <property type="project" value="UniProtKB-UniRule"/>
</dbReference>
<dbReference type="Proteomes" id="UP001061958">
    <property type="component" value="Unassembled WGS sequence"/>
</dbReference>
<dbReference type="EMBL" id="BQMJ01000002">
    <property type="protein sequence ID" value="GJQ08539.1"/>
    <property type="molecule type" value="Genomic_DNA"/>
</dbReference>
<sequence length="140" mass="16076">MLLSLFVVNKAGGLIYQQNFSDTAAKLSSNDYLRLASTFHSIQAISRQLSPAHSRFGFGIERIETDTFVLQAFQSQTGVKFVVTATPETKNLKNFLRRLYELYTDYVLKNPFYELDMPIRCELWEVMLQLAAEEHQRSAS</sequence>
<dbReference type="FunFam" id="3.30.450.70:FF:000007">
    <property type="entry name" value="Putative sybindin-like family protein"/>
    <property type="match status" value="1"/>
</dbReference>
<dbReference type="OrthoDB" id="246406at2759"/>
<dbReference type="Gene3D" id="3.30.450.70">
    <property type="match status" value="1"/>
</dbReference>
<keyword evidence="9" id="KW-1185">Reference proteome</keyword>
<protein>
    <recommendedName>
        <fullName evidence="7">Trafficking protein particle complex subunit</fullName>
    </recommendedName>
</protein>
<organism evidence="8 9">
    <name type="scientific">Galdieria partita</name>
    <dbReference type="NCBI Taxonomy" id="83374"/>
    <lineage>
        <taxon>Eukaryota</taxon>
        <taxon>Rhodophyta</taxon>
        <taxon>Bangiophyceae</taxon>
        <taxon>Galdieriales</taxon>
        <taxon>Galdieriaceae</taxon>
        <taxon>Galdieria</taxon>
    </lineage>
</organism>
<dbReference type="SMART" id="SM01399">
    <property type="entry name" value="Sybindin"/>
    <property type="match status" value="1"/>
</dbReference>
<reference evidence="8" key="2">
    <citation type="submission" date="2022-01" db="EMBL/GenBank/DDBJ databases">
        <authorList>
            <person name="Hirooka S."/>
            <person name="Miyagishima S.Y."/>
        </authorList>
    </citation>
    <scope>NUCLEOTIDE SEQUENCE</scope>
    <source>
        <strain evidence="8">NBRC 102759</strain>
    </source>
</reference>
<dbReference type="AlphaFoldDB" id="A0A9C7PQV0"/>
<evidence type="ECO:0000313" key="9">
    <source>
        <dbReference type="Proteomes" id="UP001061958"/>
    </source>
</evidence>
<evidence type="ECO:0000256" key="2">
    <source>
        <dbReference type="ARBA" id="ARBA00022448"/>
    </source>
</evidence>
<name>A0A9C7PQV0_9RHOD</name>
<reference evidence="8" key="1">
    <citation type="journal article" date="2022" name="Proc. Natl. Acad. Sci. U.S.A.">
        <title>Life cycle and functional genomics of the unicellular red alga Galdieria for elucidating algal and plant evolution and industrial use.</title>
        <authorList>
            <person name="Hirooka S."/>
            <person name="Itabashi T."/>
            <person name="Ichinose T.M."/>
            <person name="Onuma R."/>
            <person name="Fujiwara T."/>
            <person name="Yamashita S."/>
            <person name="Jong L.W."/>
            <person name="Tomita R."/>
            <person name="Iwane A.H."/>
            <person name="Miyagishima S.Y."/>
        </authorList>
    </citation>
    <scope>NUCLEOTIDE SEQUENCE</scope>
    <source>
        <strain evidence="8">NBRC 102759</strain>
    </source>
</reference>
<dbReference type="PANTHER" id="PTHR23249">
    <property type="entry name" value="TRAFFICKING PROTEIN PARTICLE COMPLEX SUBUNIT"/>
    <property type="match status" value="1"/>
</dbReference>
<comment type="similarity">
    <text evidence="6">Belongs to the TRAPP small subunits family. TRAPPC4 subfamily.</text>
</comment>
<dbReference type="SUPFAM" id="SSF64356">
    <property type="entry name" value="SNARE-like"/>
    <property type="match status" value="1"/>
</dbReference>
<evidence type="ECO:0000313" key="8">
    <source>
        <dbReference type="EMBL" id="GJQ08539.1"/>
    </source>
</evidence>
<keyword evidence="5 7" id="KW-0333">Golgi apparatus</keyword>
<evidence type="ECO:0000256" key="4">
    <source>
        <dbReference type="ARBA" id="ARBA00022892"/>
    </source>
</evidence>
<dbReference type="GO" id="GO:0005783">
    <property type="term" value="C:endoplasmic reticulum"/>
    <property type="evidence" value="ECO:0007669"/>
    <property type="project" value="UniProtKB-SubCell"/>
</dbReference>
<proteinExistence type="inferred from homology"/>
<dbReference type="GO" id="GO:0006888">
    <property type="term" value="P:endoplasmic reticulum to Golgi vesicle-mediated transport"/>
    <property type="evidence" value="ECO:0007669"/>
    <property type="project" value="UniProtKB-UniRule"/>
</dbReference>
<dbReference type="InterPro" id="IPR011012">
    <property type="entry name" value="Longin-like_dom_sf"/>
</dbReference>
<dbReference type="PANTHER" id="PTHR23249:SF15">
    <property type="entry name" value="TRAFFICKING PROTEIN PARTICLE COMPLEX SUBUNIT 4"/>
    <property type="match status" value="1"/>
</dbReference>
<comment type="subunit">
    <text evidence="7">Part of the multisubunit transport protein particle (TRAPP) complex.</text>
</comment>
<dbReference type="InterPro" id="IPR007233">
    <property type="entry name" value="TRAPPC"/>
</dbReference>